<proteinExistence type="predicted"/>
<gene>
    <name evidence="1" type="ORF">NHX12_006096</name>
</gene>
<sequence>RDEGLMLDYNGHIMEQQAAWGPLVMEYRPWLLTNAGPELQSSRDPVLPGWGPLITMAYSQMSPVHSLWQHGGTRDVGLHESSFPPCVGFCSLVGSFVNRGSL</sequence>
<dbReference type="EMBL" id="JANIIK010000112">
    <property type="protein sequence ID" value="KAJ3593762.1"/>
    <property type="molecule type" value="Genomic_DNA"/>
</dbReference>
<reference evidence="1" key="1">
    <citation type="submission" date="2022-07" db="EMBL/GenBank/DDBJ databases">
        <title>Chromosome-level genome of Muraenolepis orangiensis.</title>
        <authorList>
            <person name="Kim J."/>
        </authorList>
    </citation>
    <scope>NUCLEOTIDE SEQUENCE</scope>
    <source>
        <strain evidence="1">KU_S4_2022</strain>
        <tissue evidence="1">Muscle</tissue>
    </source>
</reference>
<organism evidence="1 2">
    <name type="scientific">Muraenolepis orangiensis</name>
    <name type="common">Patagonian moray cod</name>
    <dbReference type="NCBI Taxonomy" id="630683"/>
    <lineage>
        <taxon>Eukaryota</taxon>
        <taxon>Metazoa</taxon>
        <taxon>Chordata</taxon>
        <taxon>Craniata</taxon>
        <taxon>Vertebrata</taxon>
        <taxon>Euteleostomi</taxon>
        <taxon>Actinopterygii</taxon>
        <taxon>Neopterygii</taxon>
        <taxon>Teleostei</taxon>
        <taxon>Neoteleostei</taxon>
        <taxon>Acanthomorphata</taxon>
        <taxon>Zeiogadaria</taxon>
        <taxon>Gadariae</taxon>
        <taxon>Gadiformes</taxon>
        <taxon>Muraenolepidoidei</taxon>
        <taxon>Muraenolepididae</taxon>
        <taxon>Muraenolepis</taxon>
    </lineage>
</organism>
<evidence type="ECO:0000313" key="1">
    <source>
        <dbReference type="EMBL" id="KAJ3593762.1"/>
    </source>
</evidence>
<accession>A0A9Q0DWB0</accession>
<dbReference type="Proteomes" id="UP001148018">
    <property type="component" value="Unassembled WGS sequence"/>
</dbReference>
<feature type="non-terminal residue" evidence="1">
    <location>
        <position position="1"/>
    </location>
</feature>
<dbReference type="AlphaFoldDB" id="A0A9Q0DWB0"/>
<protein>
    <submittedName>
        <fullName evidence="1">Uncharacterized protein</fullName>
    </submittedName>
</protein>
<evidence type="ECO:0000313" key="2">
    <source>
        <dbReference type="Proteomes" id="UP001148018"/>
    </source>
</evidence>
<comment type="caution">
    <text evidence="1">The sequence shown here is derived from an EMBL/GenBank/DDBJ whole genome shotgun (WGS) entry which is preliminary data.</text>
</comment>
<keyword evidence="2" id="KW-1185">Reference proteome</keyword>
<name>A0A9Q0DWB0_9TELE</name>